<evidence type="ECO:0000313" key="5">
    <source>
        <dbReference type="Proteomes" id="UP001203607"/>
    </source>
</evidence>
<comment type="caution">
    <text evidence="4">The sequence shown here is derived from an EMBL/GenBank/DDBJ whole genome shotgun (WGS) entry which is preliminary data.</text>
</comment>
<accession>A0ABT0PNW9</accession>
<feature type="domain" description="Tryptophan synthase beta chain-like PALP" evidence="3">
    <location>
        <begin position="15"/>
        <end position="305"/>
    </location>
</feature>
<evidence type="ECO:0000313" key="4">
    <source>
        <dbReference type="EMBL" id="MCL6272651.1"/>
    </source>
</evidence>
<dbReference type="Gene3D" id="3.40.50.1100">
    <property type="match status" value="2"/>
</dbReference>
<dbReference type="EMBL" id="JAMFMA010000001">
    <property type="protein sequence ID" value="MCL6272651.1"/>
    <property type="molecule type" value="Genomic_DNA"/>
</dbReference>
<dbReference type="SUPFAM" id="SSF53686">
    <property type="entry name" value="Tryptophan synthase beta subunit-like PLP-dependent enzymes"/>
    <property type="match status" value="1"/>
</dbReference>
<proteinExistence type="predicted"/>
<keyword evidence="2" id="KW-0663">Pyridoxal phosphate</keyword>
<protein>
    <submittedName>
        <fullName evidence="4">Serine/threonine dehydratase</fullName>
    </submittedName>
</protein>
<dbReference type="PANTHER" id="PTHR43050">
    <property type="entry name" value="SERINE / THREONINE RACEMASE FAMILY MEMBER"/>
    <property type="match status" value="1"/>
</dbReference>
<dbReference type="CDD" id="cd01562">
    <property type="entry name" value="Thr-dehyd"/>
    <property type="match status" value="1"/>
</dbReference>
<dbReference type="NCBIfam" id="NF005147">
    <property type="entry name" value="PRK06608.1"/>
    <property type="match status" value="1"/>
</dbReference>
<gene>
    <name evidence="4" type="ORF">M3P19_01460</name>
</gene>
<reference evidence="4 5" key="1">
    <citation type="submission" date="2022-05" db="EMBL/GenBank/DDBJ databases">
        <authorList>
            <person name="Park J.-S."/>
        </authorList>
    </citation>
    <scope>NUCLEOTIDE SEQUENCE [LARGE SCALE GENOMIC DNA]</scope>
    <source>
        <strain evidence="4 5">2012CJ35-5</strain>
    </source>
</reference>
<evidence type="ECO:0000256" key="2">
    <source>
        <dbReference type="ARBA" id="ARBA00022898"/>
    </source>
</evidence>
<organism evidence="4 5">
    <name type="scientific">Flagellimonas spongiicola</name>
    <dbReference type="NCBI Taxonomy" id="2942208"/>
    <lineage>
        <taxon>Bacteria</taxon>
        <taxon>Pseudomonadati</taxon>
        <taxon>Bacteroidota</taxon>
        <taxon>Flavobacteriia</taxon>
        <taxon>Flavobacteriales</taxon>
        <taxon>Flavobacteriaceae</taxon>
        <taxon>Flagellimonas</taxon>
    </lineage>
</organism>
<dbReference type="InterPro" id="IPR001926">
    <property type="entry name" value="TrpB-like_PALP"/>
</dbReference>
<name>A0ABT0PNW9_9FLAO</name>
<keyword evidence="5" id="KW-1185">Reference proteome</keyword>
<dbReference type="Pfam" id="PF00291">
    <property type="entry name" value="PALP"/>
    <property type="match status" value="1"/>
</dbReference>
<evidence type="ECO:0000256" key="1">
    <source>
        <dbReference type="ARBA" id="ARBA00001933"/>
    </source>
</evidence>
<dbReference type="Proteomes" id="UP001203607">
    <property type="component" value="Unassembled WGS sequence"/>
</dbReference>
<dbReference type="RefSeq" id="WP_249655837.1">
    <property type="nucleotide sequence ID" value="NZ_JAMFMA010000001.1"/>
</dbReference>
<comment type="cofactor">
    <cofactor evidence="1">
        <name>pyridoxal 5'-phosphate</name>
        <dbReference type="ChEBI" id="CHEBI:597326"/>
    </cofactor>
</comment>
<dbReference type="InterPro" id="IPR036052">
    <property type="entry name" value="TrpB-like_PALP_sf"/>
</dbReference>
<evidence type="ECO:0000259" key="3">
    <source>
        <dbReference type="Pfam" id="PF00291"/>
    </source>
</evidence>
<sequence>MALDLKDIEKAKSRISKFVHQTPILTSELLNQWLGHEVYFKAENFQKIGAFKARGGCNTLAWLLENGEPPERIVANSSGNHAQAVAFAARQFGIPATIFMPEYASKVKIQATKSYGAKVVLSETRDITDVKVREAANEPGTYWIPPYNHKQVICGQGTAAFEALTELEAIDAIFAPCGGGGLVSGTYIATKGLSSKTEVHGVEPLNANDAAESLRTGIIQRLPGIPNTLADGAMTMAVGDITFEYLKRLDGFHEVSEADMVYWTQWLTHLLKCRIEPTSAMTMGGVVHWLKGVSTKKRIVVILSGGNVDQPTTNKIWETDYMEHSPAELL</sequence>
<dbReference type="PANTHER" id="PTHR43050:SF1">
    <property type="entry name" value="SERINE RACEMASE"/>
    <property type="match status" value="1"/>
</dbReference>